<feature type="transmembrane region" description="Helical" evidence="11">
    <location>
        <begin position="739"/>
        <end position="761"/>
    </location>
</feature>
<evidence type="ECO:0000256" key="9">
    <source>
        <dbReference type="ARBA" id="ARBA00023136"/>
    </source>
</evidence>
<comment type="subcellular location">
    <subcellularLocation>
        <location evidence="1">Endoplasmic reticulum membrane</location>
        <topology evidence="1">Multi-pass membrane protein</topology>
    </subcellularLocation>
</comment>
<feature type="transmembrane region" description="Helical" evidence="11">
    <location>
        <begin position="921"/>
        <end position="942"/>
    </location>
</feature>
<evidence type="ECO:0000256" key="2">
    <source>
        <dbReference type="ARBA" id="ARBA00004687"/>
    </source>
</evidence>
<feature type="transmembrane region" description="Helical" evidence="11">
    <location>
        <begin position="573"/>
        <end position="594"/>
    </location>
</feature>
<evidence type="ECO:0000256" key="11">
    <source>
        <dbReference type="SAM" id="Phobius"/>
    </source>
</evidence>
<keyword evidence="13" id="KW-1185">Reference proteome</keyword>
<dbReference type="InterPro" id="IPR039524">
    <property type="entry name" value="PIGO/GPI13"/>
</dbReference>
<dbReference type="SUPFAM" id="SSF53649">
    <property type="entry name" value="Alkaline phosphatase-like"/>
    <property type="match status" value="1"/>
</dbReference>
<evidence type="ECO:0000256" key="10">
    <source>
        <dbReference type="ARBA" id="ARBA00023180"/>
    </source>
</evidence>
<dbReference type="Pfam" id="PF01663">
    <property type="entry name" value="Phosphodiest"/>
    <property type="match status" value="1"/>
</dbReference>
<reference evidence="12" key="1">
    <citation type="journal article" date="2020" name="Stud. Mycol.">
        <title>101 Dothideomycetes genomes: a test case for predicting lifestyles and emergence of pathogens.</title>
        <authorList>
            <person name="Haridas S."/>
            <person name="Albert R."/>
            <person name="Binder M."/>
            <person name="Bloem J."/>
            <person name="Labutti K."/>
            <person name="Salamov A."/>
            <person name="Andreopoulos B."/>
            <person name="Baker S."/>
            <person name="Barry K."/>
            <person name="Bills G."/>
            <person name="Bluhm B."/>
            <person name="Cannon C."/>
            <person name="Castanera R."/>
            <person name="Culley D."/>
            <person name="Daum C."/>
            <person name="Ezra D."/>
            <person name="Gonzalez J."/>
            <person name="Henrissat B."/>
            <person name="Kuo A."/>
            <person name="Liang C."/>
            <person name="Lipzen A."/>
            <person name="Lutzoni F."/>
            <person name="Magnuson J."/>
            <person name="Mondo S."/>
            <person name="Nolan M."/>
            <person name="Ohm R."/>
            <person name="Pangilinan J."/>
            <person name="Park H.-J."/>
            <person name="Ramirez L."/>
            <person name="Alfaro M."/>
            <person name="Sun H."/>
            <person name="Tritt A."/>
            <person name="Yoshinaga Y."/>
            <person name="Zwiers L.-H."/>
            <person name="Turgeon B."/>
            <person name="Goodwin S."/>
            <person name="Spatafora J."/>
            <person name="Crous P."/>
            <person name="Grigoriev I."/>
        </authorList>
    </citation>
    <scope>NUCLEOTIDE SEQUENCE</scope>
    <source>
        <strain evidence="12">CBS 115976</strain>
    </source>
</reference>
<evidence type="ECO:0000256" key="4">
    <source>
        <dbReference type="ARBA" id="ARBA00022502"/>
    </source>
</evidence>
<dbReference type="PANTHER" id="PTHR23071:SF1">
    <property type="entry name" value="GPI ETHANOLAMINE PHOSPHATE TRANSFERASE 3"/>
    <property type="match status" value="1"/>
</dbReference>
<dbReference type="OrthoDB" id="272139at2759"/>
<feature type="transmembrane region" description="Helical" evidence="11">
    <location>
        <begin position="962"/>
        <end position="983"/>
    </location>
</feature>
<evidence type="ECO:0000256" key="1">
    <source>
        <dbReference type="ARBA" id="ARBA00004477"/>
    </source>
</evidence>
<dbReference type="GO" id="GO:0006506">
    <property type="term" value="P:GPI anchor biosynthetic process"/>
    <property type="evidence" value="ECO:0007669"/>
    <property type="project" value="UniProtKB-UniPathway"/>
</dbReference>
<evidence type="ECO:0000313" key="12">
    <source>
        <dbReference type="EMBL" id="KAF2672279.1"/>
    </source>
</evidence>
<keyword evidence="7" id="KW-0256">Endoplasmic reticulum</keyword>
<feature type="transmembrane region" description="Helical" evidence="11">
    <location>
        <begin position="782"/>
        <end position="803"/>
    </location>
</feature>
<dbReference type="PANTHER" id="PTHR23071">
    <property type="entry name" value="PHOSPHATIDYLINOSITOL GLYCAN"/>
    <property type="match status" value="1"/>
</dbReference>
<evidence type="ECO:0000256" key="3">
    <source>
        <dbReference type="ARBA" id="ARBA00008695"/>
    </source>
</evidence>
<protein>
    <submittedName>
        <fullName evidence="12">Uncharacterized protein</fullName>
    </submittedName>
</protein>
<dbReference type="Gene3D" id="3.40.720.10">
    <property type="entry name" value="Alkaline Phosphatase, subunit A"/>
    <property type="match status" value="1"/>
</dbReference>
<feature type="transmembrane region" description="Helical" evidence="11">
    <location>
        <begin position="995"/>
        <end position="1016"/>
    </location>
</feature>
<dbReference type="InterPro" id="IPR037675">
    <property type="entry name" value="PIG-O_N"/>
</dbReference>
<dbReference type="CDD" id="cd16023">
    <property type="entry name" value="GPI_EPT_3"/>
    <property type="match status" value="1"/>
</dbReference>
<keyword evidence="8 11" id="KW-1133">Transmembrane helix</keyword>
<dbReference type="Proteomes" id="UP000799302">
    <property type="component" value="Unassembled WGS sequence"/>
</dbReference>
<evidence type="ECO:0000256" key="7">
    <source>
        <dbReference type="ARBA" id="ARBA00022824"/>
    </source>
</evidence>
<keyword evidence="4" id="KW-0337">GPI-anchor biosynthesis</keyword>
<dbReference type="InterPro" id="IPR017850">
    <property type="entry name" value="Alkaline_phosphatase_core_sf"/>
</dbReference>
<keyword evidence="6 11" id="KW-0812">Transmembrane</keyword>
<dbReference type="GO" id="GO:0005789">
    <property type="term" value="C:endoplasmic reticulum membrane"/>
    <property type="evidence" value="ECO:0007669"/>
    <property type="project" value="UniProtKB-SubCell"/>
</dbReference>
<comment type="pathway">
    <text evidence="2">Glycolipid biosynthesis; glycosylphosphatidylinositol-anchor biosynthesis.</text>
</comment>
<accession>A0A6A6UJ71</accession>
<keyword evidence="10" id="KW-0325">Glycoprotein</keyword>
<dbReference type="InterPro" id="IPR002591">
    <property type="entry name" value="Phosphodiest/P_Trfase"/>
</dbReference>
<evidence type="ECO:0000256" key="5">
    <source>
        <dbReference type="ARBA" id="ARBA00022679"/>
    </source>
</evidence>
<feature type="transmembrane region" description="Helical" evidence="11">
    <location>
        <begin position="606"/>
        <end position="624"/>
    </location>
</feature>
<organism evidence="12 13">
    <name type="scientific">Microthyrium microscopicum</name>
    <dbReference type="NCBI Taxonomy" id="703497"/>
    <lineage>
        <taxon>Eukaryota</taxon>
        <taxon>Fungi</taxon>
        <taxon>Dikarya</taxon>
        <taxon>Ascomycota</taxon>
        <taxon>Pezizomycotina</taxon>
        <taxon>Dothideomycetes</taxon>
        <taxon>Dothideomycetes incertae sedis</taxon>
        <taxon>Microthyriales</taxon>
        <taxon>Microthyriaceae</taxon>
        <taxon>Microthyrium</taxon>
    </lineage>
</organism>
<keyword evidence="9 11" id="KW-0472">Membrane</keyword>
<dbReference type="UniPathway" id="UPA00196"/>
<dbReference type="GO" id="GO:0051377">
    <property type="term" value="F:mannose-ethanolamine phosphotransferase activity"/>
    <property type="evidence" value="ECO:0007669"/>
    <property type="project" value="InterPro"/>
</dbReference>
<evidence type="ECO:0000256" key="8">
    <source>
        <dbReference type="ARBA" id="ARBA00022989"/>
    </source>
</evidence>
<evidence type="ECO:0000256" key="6">
    <source>
        <dbReference type="ARBA" id="ARBA00022692"/>
    </source>
</evidence>
<feature type="transmembrane region" description="Helical" evidence="11">
    <location>
        <begin position="705"/>
        <end position="724"/>
    </location>
</feature>
<dbReference type="AlphaFoldDB" id="A0A6A6UJ71"/>
<proteinExistence type="inferred from homology"/>
<name>A0A6A6UJ71_9PEZI</name>
<feature type="transmembrane region" description="Helical" evidence="11">
    <location>
        <begin position="636"/>
        <end position="654"/>
    </location>
</feature>
<feature type="transmembrane region" description="Helical" evidence="11">
    <location>
        <begin position="505"/>
        <end position="530"/>
    </location>
</feature>
<feature type="transmembrane region" description="Helical" evidence="11">
    <location>
        <begin position="66"/>
        <end position="84"/>
    </location>
</feature>
<feature type="transmembrane region" description="Helical" evidence="11">
    <location>
        <begin position="550"/>
        <end position="568"/>
    </location>
</feature>
<comment type="similarity">
    <text evidence="3">Belongs to the PIGG/PIGN/PIGO family. PIGO subfamily.</text>
</comment>
<evidence type="ECO:0000313" key="13">
    <source>
        <dbReference type="Proteomes" id="UP000799302"/>
    </source>
</evidence>
<dbReference type="EMBL" id="MU004232">
    <property type="protein sequence ID" value="KAF2672279.1"/>
    <property type="molecule type" value="Genomic_DNA"/>
</dbReference>
<keyword evidence="5" id="KW-0808">Transferase</keyword>
<sequence length="1034" mass="113403">MPKDGSVKSTKSSNTEYASISKQWADAKAVKQLEATQSEDSVELSRRAAASLKQAEILFTVKQGLLMTWFAILVLLHVLGLYLFTSGFLLTRMVLDDTSNCTAPPVALESKLSLGNSQTGCWHPKSFDKAVVIIIDALRYDFTVPYQAPEYNLNEPPRHYHDALTVLYETAVQSPENAVLLPFIADPPTTTLQRIKGLTTGTLPTFIEAGSNFAGEAIEEDNLIAQLRTANRSVVHIGDDTWHALFPGYFNAELTKPYDSLNVWDLHTVDTGVITHLLPLMQPANASRWDFLIGHLLGVDHAGHRYGPDHAAMADKLRQMDRFLRDVIAQVDERTLLVVMGDHGMDSKGDHGGESDDEVQAALWMYSKKPFFGRRKGTDMRPPMTAKERAVGQIDLVPTLSLLLGLPIPFNNLGAPIFEAFAGRLGTNWENLSRVYRLAGAQIARYMGEYAAVRKLESTNRKQYDMATTLWGSRTDKRGSSDPWEIIHTAYWLYQKETLKLCKSLWAQFDVTSMVSGITVLALTLGVLLVYSRSIPGNLADLSPLLVRRAGIGLVLGVAAGFGVNAMLQSSSWLGMMALSTAIGGLLGSVWGLIPSAPSMSLPIPRSIFSWISVIFTLALSIGFASNSYTIWEDRILLFFLTTLSILFCAASLRQENVVDRAYGCYHSILFGVLTRLASFSRLCREEQMPYCESTYYSSSSSSTIAAWQLLIPVAIAFALPGIIKQYHQNTQSYHHSAVLWYGFAFRSALWLSAVFWLLNTADDHAWLSTYISESTMKTTKVMLAQTALGIAIAVGYSIYAWSAPFLSITTSTPTANSPPIAGLANVHGTRYLPLLTIYLAPILLLQKPLGAGTTALLAWQILALLELLSTLNLASPIGPTTLALLASFHYFTTGHTATLSSLQWDAAFIPLHTIRQPFSAILIALNTLGPHILCALAVPLIPLWRAAPREKGLMGKVAGAVGVHVAVYATWALATCLWAMWLRRHLMLFRVFCPRFLLAGVTLVGVDVVVVLAALGGLRWWGLSVGGVLGFPD</sequence>
<gene>
    <name evidence="12" type="ORF">BT63DRAFT_369723</name>
</gene>